<feature type="compositionally biased region" description="Polar residues" evidence="1">
    <location>
        <begin position="8"/>
        <end position="30"/>
    </location>
</feature>
<dbReference type="AlphaFoldDB" id="A0A484G8X9"/>
<name>A0A484G8X9_COLOR</name>
<reference evidence="3" key="1">
    <citation type="journal article" date="2013" name="New Phytol.">
        <title>Comparative genomic and transcriptomic analyses reveal the hemibiotrophic stage shift of Colletotrichum fungi.</title>
        <authorList>
            <person name="Gan P."/>
            <person name="Ikeda K."/>
            <person name="Irieda H."/>
            <person name="Narusaka M."/>
            <person name="O'Connell R.J."/>
            <person name="Narusaka Y."/>
            <person name="Takano Y."/>
            <person name="Kubo Y."/>
            <person name="Shirasu K."/>
        </authorList>
    </citation>
    <scope>NUCLEOTIDE SEQUENCE [LARGE SCALE GENOMIC DNA]</scope>
    <source>
        <strain evidence="3">104-T / ATCC 96160 / CBS 514.97 / LARS 414 / MAFF 240422</strain>
    </source>
</reference>
<reference evidence="3" key="2">
    <citation type="journal article" date="2019" name="Mol. Plant Microbe Interact.">
        <title>Genome sequence resources for four phytopathogenic fungi from the Colletotrichum orbiculare species complex.</title>
        <authorList>
            <person name="Gan P."/>
            <person name="Tsushima A."/>
            <person name="Narusaka M."/>
            <person name="Narusaka Y."/>
            <person name="Takano Y."/>
            <person name="Kubo Y."/>
            <person name="Shirasu K."/>
        </authorList>
    </citation>
    <scope>GENOME REANNOTATION</scope>
    <source>
        <strain evidence="3">104-T / ATCC 96160 / CBS 514.97 / LARS 414 / MAFF 240422</strain>
    </source>
</reference>
<keyword evidence="3" id="KW-1185">Reference proteome</keyword>
<proteinExistence type="predicted"/>
<accession>A0A484G8X9</accession>
<organism evidence="2 3">
    <name type="scientific">Colletotrichum orbiculare (strain 104-T / ATCC 96160 / CBS 514.97 / LARS 414 / MAFF 240422)</name>
    <name type="common">Cucumber anthracnose fungus</name>
    <name type="synonym">Colletotrichum lagenarium</name>
    <dbReference type="NCBI Taxonomy" id="1213857"/>
    <lineage>
        <taxon>Eukaryota</taxon>
        <taxon>Fungi</taxon>
        <taxon>Dikarya</taxon>
        <taxon>Ascomycota</taxon>
        <taxon>Pezizomycotina</taxon>
        <taxon>Sordariomycetes</taxon>
        <taxon>Hypocreomycetidae</taxon>
        <taxon>Glomerellales</taxon>
        <taxon>Glomerellaceae</taxon>
        <taxon>Colletotrichum</taxon>
        <taxon>Colletotrichum orbiculare species complex</taxon>
    </lineage>
</organism>
<feature type="region of interest" description="Disordered" evidence="1">
    <location>
        <begin position="1"/>
        <end position="43"/>
    </location>
</feature>
<protein>
    <submittedName>
        <fullName evidence="2">Uncharacterized protein</fullName>
    </submittedName>
</protein>
<evidence type="ECO:0000313" key="2">
    <source>
        <dbReference type="EMBL" id="TDZ26889.1"/>
    </source>
</evidence>
<dbReference type="EMBL" id="AMCV02000001">
    <property type="protein sequence ID" value="TDZ26889.1"/>
    <property type="molecule type" value="Genomic_DNA"/>
</dbReference>
<evidence type="ECO:0000256" key="1">
    <source>
        <dbReference type="SAM" id="MobiDB-lite"/>
    </source>
</evidence>
<evidence type="ECO:0000313" key="3">
    <source>
        <dbReference type="Proteomes" id="UP000014480"/>
    </source>
</evidence>
<comment type="caution">
    <text evidence="2">The sequence shown here is derived from an EMBL/GenBank/DDBJ whole genome shotgun (WGS) entry which is preliminary data.</text>
</comment>
<gene>
    <name evidence="2" type="ORF">Cob_v000332</name>
</gene>
<sequence>MKTDREGGSNSCSLNTTAQSRAPATPGNTKSADRKESYTTPDFPVDSRRLRWLTVDPGMAVGNFGCANAAIESSAELFFQICLSPPSFRTNRRSVEGVRGTVEESKSGRQAFRACS</sequence>
<dbReference type="Proteomes" id="UP000014480">
    <property type="component" value="Unassembled WGS sequence"/>
</dbReference>